<organism evidence="1 2">
    <name type="scientific">Pseudomonas syringae pv. maculicola</name>
    <dbReference type="NCBI Taxonomy" id="59511"/>
    <lineage>
        <taxon>Bacteria</taxon>
        <taxon>Pseudomonadati</taxon>
        <taxon>Pseudomonadota</taxon>
        <taxon>Gammaproteobacteria</taxon>
        <taxon>Pseudomonadales</taxon>
        <taxon>Pseudomonadaceae</taxon>
        <taxon>Pseudomonas</taxon>
    </lineage>
</organism>
<name>A0A3M6BK85_PSEYM</name>
<evidence type="ECO:0000313" key="1">
    <source>
        <dbReference type="EMBL" id="RMV31975.1"/>
    </source>
</evidence>
<dbReference type="AlphaFoldDB" id="A0A3M6BK85"/>
<proteinExistence type="predicted"/>
<sequence length="130" mass="13948">MWLVFCRRSCMNGCRITPARVGSPKTEASGLQLNSRIEKVVVEHISGHPAAKITMQSLVGTLAHTFVMAHGEIKGWAEIVQSPSRPHESNRKGSGVFSACVDLMACVGWNAALTRATADPATTTANKASW</sequence>
<gene>
    <name evidence="1" type="ORF">ALP13_04763</name>
</gene>
<evidence type="ECO:0000313" key="2">
    <source>
        <dbReference type="Proteomes" id="UP000271631"/>
    </source>
</evidence>
<dbReference type="Proteomes" id="UP000271631">
    <property type="component" value="Unassembled WGS sequence"/>
</dbReference>
<dbReference type="EMBL" id="RBUQ01000267">
    <property type="protein sequence ID" value="RMV31975.1"/>
    <property type="molecule type" value="Genomic_DNA"/>
</dbReference>
<reference evidence="1 2" key="1">
    <citation type="submission" date="2018-08" db="EMBL/GenBank/DDBJ databases">
        <title>Recombination of ecologically and evolutionarily significant loci maintains genetic cohesion in the Pseudomonas syringae species complex.</title>
        <authorList>
            <person name="Dillon M."/>
            <person name="Thakur S."/>
            <person name="Almeida R.N.D."/>
            <person name="Weir B.S."/>
            <person name="Guttman D.S."/>
        </authorList>
    </citation>
    <scope>NUCLEOTIDE SEQUENCE [LARGE SCALE GENOMIC DNA]</scope>
    <source>
        <strain evidence="1 2">ICMP 11281</strain>
    </source>
</reference>
<comment type="caution">
    <text evidence="1">The sequence shown here is derived from an EMBL/GenBank/DDBJ whole genome shotgun (WGS) entry which is preliminary data.</text>
</comment>
<protein>
    <submittedName>
        <fullName evidence="1">Type III effector HopT2</fullName>
    </submittedName>
</protein>
<accession>A0A3M6BK85</accession>